<proteinExistence type="predicted"/>
<dbReference type="RefSeq" id="WP_017377764.1">
    <property type="nucleotide sequence ID" value="NZ_CP012508.1"/>
</dbReference>
<organism evidence="1 2">
    <name type="scientific">Piscirickettsia salmonis</name>
    <dbReference type="NCBI Taxonomy" id="1238"/>
    <lineage>
        <taxon>Bacteria</taxon>
        <taxon>Pseudomonadati</taxon>
        <taxon>Pseudomonadota</taxon>
        <taxon>Gammaproteobacteria</taxon>
        <taxon>Thiotrichales</taxon>
        <taxon>Piscirickettsiaceae</taxon>
        <taxon>Piscirickettsia</taxon>
    </lineage>
</organism>
<dbReference type="OrthoDB" id="5295117at2"/>
<dbReference type="Proteomes" id="UP000029558">
    <property type="component" value="Chromosome"/>
</dbReference>
<reference evidence="1 2" key="1">
    <citation type="journal article" date="2014" name="Genome Announc.">
        <title>Comparative Genome Analysis of Two Isolates of the Fish Pathogen Piscirickettsia salmonis from Different Hosts Reveals Major Differences in Virulence-Associated Secretion Systems.</title>
        <authorList>
            <person name="Bohle H."/>
            <person name="Henriquez P."/>
            <person name="Grothusen H."/>
            <person name="Navas E."/>
            <person name="Sandoval A."/>
            <person name="Bustamante F."/>
            <person name="Bustos P."/>
            <person name="Mancilla M."/>
        </authorList>
    </citation>
    <scope>NUCLEOTIDE SEQUENCE [LARGE SCALE GENOMIC DNA]</scope>
    <source>
        <strain evidence="2">B1-32597</strain>
    </source>
</reference>
<evidence type="ECO:0000313" key="1">
    <source>
        <dbReference type="EMBL" id="ALB22281.1"/>
    </source>
</evidence>
<evidence type="ECO:0000313" key="2">
    <source>
        <dbReference type="Proteomes" id="UP000029558"/>
    </source>
</evidence>
<name>A0A1L6TAJ9_PISSA</name>
<gene>
    <name evidence="1" type="ORF">KU39_1098</name>
</gene>
<accession>A0A1L6TAJ9</accession>
<dbReference type="AlphaFoldDB" id="A0A1L6TAJ9"/>
<protein>
    <submittedName>
        <fullName evidence="1">Uncharacterized protein</fullName>
    </submittedName>
</protein>
<sequence length="198" mass="22034">MTHNYAILQTSSASCPEDFYHAPCLTEVVNLDTPAVEAFIDFKNNPPLSIFADAKLDDAIKEANYSVAHTLIVKNQDIKMLGLVSSRQLHGELPVRISQDRGTPRSNIAVNLVMFPIEELLCIDYKLITGARVGHIVDTLHDKRTPYLLVRDNEKPHIIRGMFSAWQLSKQIGTPSVANHLSEASSLAELSRISRRSS</sequence>
<dbReference type="EMBL" id="CP012508">
    <property type="protein sequence ID" value="ALB22281.1"/>
    <property type="molecule type" value="Genomic_DNA"/>
</dbReference>